<protein>
    <submittedName>
        <fullName evidence="2">Uncharacterized protein</fullName>
    </submittedName>
</protein>
<feature type="signal peptide" evidence="1">
    <location>
        <begin position="1"/>
        <end position="19"/>
    </location>
</feature>
<dbReference type="EMBL" id="SMMG02000002">
    <property type="protein sequence ID" value="KAA3484794.1"/>
    <property type="molecule type" value="Genomic_DNA"/>
</dbReference>
<dbReference type="AlphaFoldDB" id="A0A5B6WUM3"/>
<gene>
    <name evidence="2" type="ORF">EPI10_006856</name>
</gene>
<evidence type="ECO:0000313" key="2">
    <source>
        <dbReference type="EMBL" id="KAA3484794.1"/>
    </source>
</evidence>
<organism evidence="2 3">
    <name type="scientific">Gossypium australe</name>
    <dbReference type="NCBI Taxonomy" id="47621"/>
    <lineage>
        <taxon>Eukaryota</taxon>
        <taxon>Viridiplantae</taxon>
        <taxon>Streptophyta</taxon>
        <taxon>Embryophyta</taxon>
        <taxon>Tracheophyta</taxon>
        <taxon>Spermatophyta</taxon>
        <taxon>Magnoliopsida</taxon>
        <taxon>eudicotyledons</taxon>
        <taxon>Gunneridae</taxon>
        <taxon>Pentapetalae</taxon>
        <taxon>rosids</taxon>
        <taxon>malvids</taxon>
        <taxon>Malvales</taxon>
        <taxon>Malvaceae</taxon>
        <taxon>Malvoideae</taxon>
        <taxon>Gossypium</taxon>
    </lineage>
</organism>
<dbReference type="Proteomes" id="UP000325315">
    <property type="component" value="Unassembled WGS sequence"/>
</dbReference>
<dbReference type="OrthoDB" id="10603693at2759"/>
<proteinExistence type="predicted"/>
<reference evidence="3" key="1">
    <citation type="journal article" date="2019" name="Plant Biotechnol. J.">
        <title>Genome sequencing of the Australian wild diploid species Gossypium australe highlights disease resistance and delayed gland morphogenesis.</title>
        <authorList>
            <person name="Cai Y."/>
            <person name="Cai X."/>
            <person name="Wang Q."/>
            <person name="Wang P."/>
            <person name="Zhang Y."/>
            <person name="Cai C."/>
            <person name="Xu Y."/>
            <person name="Wang K."/>
            <person name="Zhou Z."/>
            <person name="Wang C."/>
            <person name="Geng S."/>
            <person name="Li B."/>
            <person name="Dong Q."/>
            <person name="Hou Y."/>
            <person name="Wang H."/>
            <person name="Ai P."/>
            <person name="Liu Z."/>
            <person name="Yi F."/>
            <person name="Sun M."/>
            <person name="An G."/>
            <person name="Cheng J."/>
            <person name="Zhang Y."/>
            <person name="Shi Q."/>
            <person name="Xie Y."/>
            <person name="Shi X."/>
            <person name="Chang Y."/>
            <person name="Huang F."/>
            <person name="Chen Y."/>
            <person name="Hong S."/>
            <person name="Mi L."/>
            <person name="Sun Q."/>
            <person name="Zhang L."/>
            <person name="Zhou B."/>
            <person name="Peng R."/>
            <person name="Zhang X."/>
            <person name="Liu F."/>
        </authorList>
    </citation>
    <scope>NUCLEOTIDE SEQUENCE [LARGE SCALE GENOMIC DNA]</scope>
    <source>
        <strain evidence="3">cv. PA1801</strain>
    </source>
</reference>
<keyword evidence="3" id="KW-1185">Reference proteome</keyword>
<keyword evidence="1" id="KW-0732">Signal</keyword>
<name>A0A5B6WUM3_9ROSI</name>
<evidence type="ECO:0000256" key="1">
    <source>
        <dbReference type="SAM" id="SignalP"/>
    </source>
</evidence>
<accession>A0A5B6WUM3</accession>
<comment type="caution">
    <text evidence="2">The sequence shown here is derived from an EMBL/GenBank/DDBJ whole genome shotgun (WGS) entry which is preliminary data.</text>
</comment>
<sequence>MAMLLGKKLLLNLMDVGLLEVGGPNIRGNLGLNSEPSLPITSLRENVQFFKEPVKGLGLGNNPAGQARSFLDQSDSNLATQRTPAVAGRDSRSLAVVGMQNEASAGVGIGFIGKGSIGRVDLKGAGRESSALSLDVGDLDSGKHSAVVFHKNMHTKESNSVPSSNNQGFSPTIYFGSGKALRNRGRGAGKKMPNWFLVTIPDSKLRESNECP</sequence>
<evidence type="ECO:0000313" key="3">
    <source>
        <dbReference type="Proteomes" id="UP000325315"/>
    </source>
</evidence>
<feature type="chain" id="PRO_5022727516" evidence="1">
    <location>
        <begin position="20"/>
        <end position="212"/>
    </location>
</feature>